<dbReference type="GO" id="GO:0004527">
    <property type="term" value="F:exonuclease activity"/>
    <property type="evidence" value="ECO:0007669"/>
    <property type="project" value="UniProtKB-KW"/>
</dbReference>
<dbReference type="Gene3D" id="3.60.10.10">
    <property type="entry name" value="Endonuclease/exonuclease/phosphatase"/>
    <property type="match status" value="1"/>
</dbReference>
<keyword evidence="2" id="KW-0540">Nuclease</keyword>
<dbReference type="AlphaFoldDB" id="A0A345SY94"/>
<dbReference type="Pfam" id="PF03372">
    <property type="entry name" value="Exo_endo_phos"/>
    <property type="match status" value="1"/>
</dbReference>
<keyword evidence="2" id="KW-0378">Hydrolase</keyword>
<dbReference type="EMBL" id="CP031264">
    <property type="protein sequence ID" value="AXI78699.1"/>
    <property type="molecule type" value="Genomic_DNA"/>
</dbReference>
<dbReference type="InterPro" id="IPR036691">
    <property type="entry name" value="Endo/exonu/phosph_ase_sf"/>
</dbReference>
<protein>
    <submittedName>
        <fullName evidence="2">Endonuclease/exonuclease/phosphatase family protein</fullName>
    </submittedName>
</protein>
<dbReference type="GO" id="GO:0004519">
    <property type="term" value="F:endonuclease activity"/>
    <property type="evidence" value="ECO:0007669"/>
    <property type="project" value="UniProtKB-KW"/>
</dbReference>
<evidence type="ECO:0000313" key="2">
    <source>
        <dbReference type="EMBL" id="AXI78699.1"/>
    </source>
</evidence>
<dbReference type="KEGG" id="stri:C7M71_015960"/>
<organism evidence="2 3">
    <name type="scientific">Peterkaempfera bronchialis</name>
    <dbReference type="NCBI Taxonomy" id="2126346"/>
    <lineage>
        <taxon>Bacteria</taxon>
        <taxon>Bacillati</taxon>
        <taxon>Actinomycetota</taxon>
        <taxon>Actinomycetes</taxon>
        <taxon>Kitasatosporales</taxon>
        <taxon>Streptomycetaceae</taxon>
        <taxon>Peterkaempfera</taxon>
    </lineage>
</organism>
<dbReference type="OrthoDB" id="3789924at2"/>
<accession>A0A345SY94</accession>
<dbReference type="InterPro" id="IPR005135">
    <property type="entry name" value="Endo/exonuclease/phosphatase"/>
</dbReference>
<sequence length="394" mass="42528">MSRSRSPSRCCCWSPWPPPPSPRYGWPGSPWPARSNPGRIQGPRRPEYIRLPLLCCRGRNSRKSSHLGGRMKKYFSVIPAVLALAFAGSTVAQAEITDPSAAPGVRMLTLNSCGITCAYPTLSTTNANSAAGDWATNTAHAMDNWDADAVMLTEVCYGQYAALKTRMASPRTGSYTDNDTYDAEWYTPGGRESAGCGRWGTDHRFGLAVLVKGGSDAITERLTKYLTLDPADSNQNNHRGILCAKAKIDGKNAMTCVTHPSQVSVAGRTKQIQEALAAVQSWAGTTPVILGGDFNAQPLDQEMGLLYSSAHPGGTGQFSEVDETDQRYFAASCAGKSICRSGEDTFGSTAANSKKIDYIFATTAHFKDFYGDAAQRDIVNWSDHSLLRGAAAWR</sequence>
<name>A0A345SY94_9ACTN</name>
<keyword evidence="2" id="KW-0255">Endonuclease</keyword>
<reference evidence="3" key="1">
    <citation type="submission" date="2018-07" db="EMBL/GenBank/DDBJ databases">
        <title>Streptacidiphilus bronchialis DSM 106435 chromosome.</title>
        <authorList>
            <person name="Batra D."/>
            <person name="Gulvik C.A."/>
        </authorList>
    </citation>
    <scope>NUCLEOTIDE SEQUENCE [LARGE SCALE GENOMIC DNA]</scope>
    <source>
        <strain evidence="3">DSM 106435</strain>
    </source>
</reference>
<proteinExistence type="predicted"/>
<keyword evidence="2" id="KW-0269">Exonuclease</keyword>
<gene>
    <name evidence="2" type="ORF">C7M71_015960</name>
</gene>
<evidence type="ECO:0000259" key="1">
    <source>
        <dbReference type="Pfam" id="PF03372"/>
    </source>
</evidence>
<evidence type="ECO:0000313" key="3">
    <source>
        <dbReference type="Proteomes" id="UP000249340"/>
    </source>
</evidence>
<dbReference type="Proteomes" id="UP000249340">
    <property type="component" value="Chromosome"/>
</dbReference>
<dbReference type="SUPFAM" id="SSF56219">
    <property type="entry name" value="DNase I-like"/>
    <property type="match status" value="1"/>
</dbReference>
<keyword evidence="3" id="KW-1185">Reference proteome</keyword>
<feature type="domain" description="Endonuclease/exonuclease/phosphatase" evidence="1">
    <location>
        <begin position="126"/>
        <end position="368"/>
    </location>
</feature>